<evidence type="ECO:0000313" key="3">
    <source>
        <dbReference type="EMBL" id="MVN74775.1"/>
    </source>
</evidence>
<sequence>MLTYLIDDDFISLYLAEHVLRIEDFTTDILLFSTAETALSSLVENLAEQVPRVIFLDLNMPTMDGWGFLQALEPYVAALLGRCRIYILTSSLLPSDRARAQEYPLVSGMLHKPLDAAELPAIKALLQEAF</sequence>
<dbReference type="Pfam" id="PF00072">
    <property type="entry name" value="Response_reg"/>
    <property type="match status" value="1"/>
</dbReference>
<reference evidence="3 4" key="1">
    <citation type="submission" date="2019-12" db="EMBL/GenBank/DDBJ databases">
        <title>Hymenobacter sp. HMF4947 Genome sequencing and assembly.</title>
        <authorList>
            <person name="Kang H."/>
            <person name="Cha I."/>
            <person name="Kim H."/>
            <person name="Joh K."/>
        </authorList>
    </citation>
    <scope>NUCLEOTIDE SEQUENCE [LARGE SCALE GENOMIC DNA]</scope>
    <source>
        <strain evidence="3 4">HMF4947</strain>
    </source>
</reference>
<dbReference type="InterPro" id="IPR001789">
    <property type="entry name" value="Sig_transdc_resp-reg_receiver"/>
</dbReference>
<proteinExistence type="predicted"/>
<dbReference type="Gene3D" id="3.40.50.2300">
    <property type="match status" value="1"/>
</dbReference>
<evidence type="ECO:0000313" key="4">
    <source>
        <dbReference type="Proteomes" id="UP000441336"/>
    </source>
</evidence>
<dbReference type="EMBL" id="WQKZ01000001">
    <property type="protein sequence ID" value="MVN74775.1"/>
    <property type="molecule type" value="Genomic_DNA"/>
</dbReference>
<organism evidence="3 4">
    <name type="scientific">Hymenobacter ginkgonis</name>
    <dbReference type="NCBI Taxonomy" id="2682976"/>
    <lineage>
        <taxon>Bacteria</taxon>
        <taxon>Pseudomonadati</taxon>
        <taxon>Bacteroidota</taxon>
        <taxon>Cytophagia</taxon>
        <taxon>Cytophagales</taxon>
        <taxon>Hymenobacteraceae</taxon>
        <taxon>Hymenobacter</taxon>
    </lineage>
</organism>
<dbReference type="SUPFAM" id="SSF52172">
    <property type="entry name" value="CheY-like"/>
    <property type="match status" value="1"/>
</dbReference>
<dbReference type="GO" id="GO:0000160">
    <property type="term" value="P:phosphorelay signal transduction system"/>
    <property type="evidence" value="ECO:0007669"/>
    <property type="project" value="InterPro"/>
</dbReference>
<dbReference type="InterPro" id="IPR052893">
    <property type="entry name" value="TCS_response_regulator"/>
</dbReference>
<name>A0A7K1T8P9_9BACT</name>
<dbReference type="PANTHER" id="PTHR44520">
    <property type="entry name" value="RESPONSE REGULATOR RCP1-RELATED"/>
    <property type="match status" value="1"/>
</dbReference>
<dbReference type="PANTHER" id="PTHR44520:SF2">
    <property type="entry name" value="RESPONSE REGULATOR RCP1"/>
    <property type="match status" value="1"/>
</dbReference>
<keyword evidence="1" id="KW-0597">Phosphoprotein</keyword>
<dbReference type="InterPro" id="IPR011006">
    <property type="entry name" value="CheY-like_superfamily"/>
</dbReference>
<dbReference type="PROSITE" id="PS50110">
    <property type="entry name" value="RESPONSE_REGULATORY"/>
    <property type="match status" value="1"/>
</dbReference>
<feature type="domain" description="Response regulatory" evidence="2">
    <location>
        <begin position="2"/>
        <end position="127"/>
    </location>
</feature>
<keyword evidence="4" id="KW-1185">Reference proteome</keyword>
<evidence type="ECO:0000259" key="2">
    <source>
        <dbReference type="PROSITE" id="PS50110"/>
    </source>
</evidence>
<evidence type="ECO:0000256" key="1">
    <source>
        <dbReference type="PROSITE-ProRule" id="PRU00169"/>
    </source>
</evidence>
<dbReference type="AlphaFoldDB" id="A0A7K1T8P9"/>
<gene>
    <name evidence="3" type="ORF">GO988_00380</name>
</gene>
<comment type="caution">
    <text evidence="3">The sequence shown here is derived from an EMBL/GenBank/DDBJ whole genome shotgun (WGS) entry which is preliminary data.</text>
</comment>
<feature type="modified residue" description="4-aspartylphosphate" evidence="1">
    <location>
        <position position="57"/>
    </location>
</feature>
<protein>
    <submittedName>
        <fullName evidence="3">Response regulator</fullName>
    </submittedName>
</protein>
<accession>A0A7K1T8P9</accession>
<dbReference type="RefSeq" id="WP_157561560.1">
    <property type="nucleotide sequence ID" value="NZ_WQKZ01000001.1"/>
</dbReference>
<dbReference type="Proteomes" id="UP000441336">
    <property type="component" value="Unassembled WGS sequence"/>
</dbReference>
<dbReference type="SMART" id="SM00448">
    <property type="entry name" value="REC"/>
    <property type="match status" value="1"/>
</dbReference>